<feature type="transmembrane region" description="Helical" evidence="1">
    <location>
        <begin position="148"/>
        <end position="165"/>
    </location>
</feature>
<sequence length="181" mass="20178">MPQSYISIMSGFPALSGFYQLLFLYLEPISTMLPALMSWTFPGAEWFHHQLIPSSAPVPTTPLDPRTHMMVWQLGNCYLLLGLVSSLVFRAARDSLRKDPVAQERVVGSLLAALAIADVTHIAATLAGLPEELRWAPLTWNPMTHGNISIVVVLFTVRISWFLGINRTSYYYTPQATKKTA</sequence>
<name>A0AAW0EKW3_9AGAR</name>
<dbReference type="InterPro" id="IPR056121">
    <property type="entry name" value="DUF7704"/>
</dbReference>
<dbReference type="AlphaFoldDB" id="A0AAW0EKW3"/>
<dbReference type="PANTHER" id="PTHR37019:SF2">
    <property type="entry name" value="EXPERA DOMAIN-CONTAINING PROTEIN"/>
    <property type="match status" value="1"/>
</dbReference>
<feature type="transmembrane region" description="Helical" evidence="1">
    <location>
        <begin position="110"/>
        <end position="128"/>
    </location>
</feature>
<dbReference type="PANTHER" id="PTHR37019">
    <property type="entry name" value="CHROMOSOME 1, WHOLE GENOME SHOTGUN SEQUENCE"/>
    <property type="match status" value="1"/>
</dbReference>
<reference evidence="3 4" key="1">
    <citation type="journal article" date="2024" name="J Genomics">
        <title>Draft genome sequencing and assembly of Favolaschia claudopus CIRM-BRFM 2984 isolated from oak limbs.</title>
        <authorList>
            <person name="Navarro D."/>
            <person name="Drula E."/>
            <person name="Chaduli D."/>
            <person name="Cazenave R."/>
            <person name="Ahrendt S."/>
            <person name="Wang J."/>
            <person name="Lipzen A."/>
            <person name="Daum C."/>
            <person name="Barry K."/>
            <person name="Grigoriev I.V."/>
            <person name="Favel A."/>
            <person name="Rosso M.N."/>
            <person name="Martin F."/>
        </authorList>
    </citation>
    <scope>NUCLEOTIDE SEQUENCE [LARGE SCALE GENOMIC DNA]</scope>
    <source>
        <strain evidence="3 4">CIRM-BRFM 2984</strain>
    </source>
</reference>
<dbReference type="Pfam" id="PF24803">
    <property type="entry name" value="DUF7704"/>
    <property type="match status" value="1"/>
</dbReference>
<keyword evidence="1" id="KW-1133">Transmembrane helix</keyword>
<protein>
    <recommendedName>
        <fullName evidence="2">DUF7704 domain-containing protein</fullName>
    </recommendedName>
</protein>
<keyword evidence="1" id="KW-0472">Membrane</keyword>
<keyword evidence="1" id="KW-0812">Transmembrane</keyword>
<evidence type="ECO:0000259" key="2">
    <source>
        <dbReference type="Pfam" id="PF24803"/>
    </source>
</evidence>
<keyword evidence="4" id="KW-1185">Reference proteome</keyword>
<feature type="transmembrane region" description="Helical" evidence="1">
    <location>
        <begin position="70"/>
        <end position="89"/>
    </location>
</feature>
<dbReference type="Proteomes" id="UP001362999">
    <property type="component" value="Unassembled WGS sequence"/>
</dbReference>
<feature type="transmembrane region" description="Helical" evidence="1">
    <location>
        <begin position="21"/>
        <end position="41"/>
    </location>
</feature>
<evidence type="ECO:0000313" key="4">
    <source>
        <dbReference type="Proteomes" id="UP001362999"/>
    </source>
</evidence>
<feature type="domain" description="DUF7704" evidence="2">
    <location>
        <begin position="14"/>
        <end position="165"/>
    </location>
</feature>
<comment type="caution">
    <text evidence="3">The sequence shown here is derived from an EMBL/GenBank/DDBJ whole genome shotgun (WGS) entry which is preliminary data.</text>
</comment>
<evidence type="ECO:0000313" key="3">
    <source>
        <dbReference type="EMBL" id="KAK7064754.1"/>
    </source>
</evidence>
<dbReference type="EMBL" id="JAWWNJ010000001">
    <property type="protein sequence ID" value="KAK7064754.1"/>
    <property type="molecule type" value="Genomic_DNA"/>
</dbReference>
<gene>
    <name evidence="3" type="ORF">R3P38DRAFT_2826239</name>
</gene>
<accession>A0AAW0EKW3</accession>
<proteinExistence type="predicted"/>
<organism evidence="3 4">
    <name type="scientific">Favolaschia claudopus</name>
    <dbReference type="NCBI Taxonomy" id="2862362"/>
    <lineage>
        <taxon>Eukaryota</taxon>
        <taxon>Fungi</taxon>
        <taxon>Dikarya</taxon>
        <taxon>Basidiomycota</taxon>
        <taxon>Agaricomycotina</taxon>
        <taxon>Agaricomycetes</taxon>
        <taxon>Agaricomycetidae</taxon>
        <taxon>Agaricales</taxon>
        <taxon>Marasmiineae</taxon>
        <taxon>Mycenaceae</taxon>
        <taxon>Favolaschia</taxon>
    </lineage>
</organism>
<evidence type="ECO:0000256" key="1">
    <source>
        <dbReference type="SAM" id="Phobius"/>
    </source>
</evidence>